<dbReference type="AlphaFoldDB" id="C9LQ81"/>
<keyword evidence="2" id="KW-1185">Reference proteome</keyword>
<dbReference type="Proteomes" id="UP000004736">
    <property type="component" value="Unassembled WGS sequence"/>
</dbReference>
<reference evidence="1" key="1">
    <citation type="submission" date="2009-09" db="EMBL/GenBank/DDBJ databases">
        <authorList>
            <person name="Weinstock G."/>
            <person name="Sodergren E."/>
            <person name="Clifton S."/>
            <person name="Fulton L."/>
            <person name="Fulton B."/>
            <person name="Courtney L."/>
            <person name="Fronick C."/>
            <person name="Harrison M."/>
            <person name="Strong C."/>
            <person name="Farmer C."/>
            <person name="Delahaunty K."/>
            <person name="Markovic C."/>
            <person name="Hall O."/>
            <person name="Minx P."/>
            <person name="Tomlinson C."/>
            <person name="Mitreva M."/>
            <person name="Nelson J."/>
            <person name="Hou S."/>
            <person name="Wollam A."/>
            <person name="Pepin K.H."/>
            <person name="Johnson M."/>
            <person name="Bhonagiri V."/>
            <person name="Nash W.E."/>
            <person name="Warren W."/>
            <person name="Chinwalla A."/>
            <person name="Mardis E.R."/>
            <person name="Wilson R.K."/>
        </authorList>
    </citation>
    <scope>NUCLEOTIDE SEQUENCE [LARGE SCALE GENOMIC DNA]</scope>
    <source>
        <strain evidence="1">DSM 15470</strain>
    </source>
</reference>
<dbReference type="EMBL" id="ACIM02000001">
    <property type="protein sequence ID" value="EEW97717.1"/>
    <property type="molecule type" value="Genomic_DNA"/>
</dbReference>
<dbReference type="HOGENOM" id="CLU_3079269_0_0_9"/>
<gene>
    <name evidence="1" type="ORF">GCWU000321_01713</name>
</gene>
<proteinExistence type="predicted"/>
<evidence type="ECO:0000313" key="2">
    <source>
        <dbReference type="Proteomes" id="UP000004736"/>
    </source>
</evidence>
<dbReference type="STRING" id="592028.GCWU000321_01713"/>
<name>C9LQ81_9FIRM</name>
<organism evidence="1 2">
    <name type="scientific">Dialister invisus DSM 15470</name>
    <dbReference type="NCBI Taxonomy" id="592028"/>
    <lineage>
        <taxon>Bacteria</taxon>
        <taxon>Bacillati</taxon>
        <taxon>Bacillota</taxon>
        <taxon>Negativicutes</taxon>
        <taxon>Veillonellales</taxon>
        <taxon>Veillonellaceae</taxon>
        <taxon>Dialister</taxon>
    </lineage>
</organism>
<evidence type="ECO:0000313" key="1">
    <source>
        <dbReference type="EMBL" id="EEW97717.1"/>
    </source>
</evidence>
<comment type="caution">
    <text evidence="1">The sequence shown here is derived from an EMBL/GenBank/DDBJ whole genome shotgun (WGS) entry which is preliminary data.</text>
</comment>
<sequence>MRVKENFKRNGGWGIFLSDFFAFKNDFYFLPQNNWHSDLIIELGEAILYNRK</sequence>
<accession>C9LQ81</accession>
<protein>
    <submittedName>
        <fullName evidence="1">Uncharacterized protein</fullName>
    </submittedName>
</protein>